<organism evidence="7 8">
    <name type="scientific">Beauveria bassiana D1-5</name>
    <dbReference type="NCBI Taxonomy" id="1245745"/>
    <lineage>
        <taxon>Eukaryota</taxon>
        <taxon>Fungi</taxon>
        <taxon>Dikarya</taxon>
        <taxon>Ascomycota</taxon>
        <taxon>Pezizomycotina</taxon>
        <taxon>Sordariomycetes</taxon>
        <taxon>Hypocreomycetidae</taxon>
        <taxon>Hypocreales</taxon>
        <taxon>Cordycipitaceae</taxon>
        <taxon>Beauveria</taxon>
    </lineage>
</organism>
<sequence>MIPEPSGKHREDGMSNKVLAFDEAVRQRFSSRAFLPTPLTEAQIRDVLQDAQHSPSNCNTQPWNVHIASGATKDALQKMMIENDTAGNVTPDFSFSYDDFHGDYYERSQRQAKVYYDALGIARDDKEKRREAYLRNFNFFGAPHVAFLFMPSFGDNVRVASDIGMYGQSFLLSLAARGFAGIPQTLLGFHADATRKILGVPDDYRLLFGISFGYADPNAPSAQVRMWRQSVDDSVTLHN</sequence>
<evidence type="ECO:0000259" key="6">
    <source>
        <dbReference type="Pfam" id="PF00881"/>
    </source>
</evidence>
<dbReference type="STRING" id="1245745.A0A0A2W0G1"/>
<proteinExistence type="inferred from homology"/>
<gene>
    <name evidence="7" type="ORF">BBAD15_g466</name>
</gene>
<evidence type="ECO:0000256" key="3">
    <source>
        <dbReference type="ARBA" id="ARBA00022630"/>
    </source>
</evidence>
<evidence type="ECO:0000313" key="7">
    <source>
        <dbReference type="EMBL" id="KGQ13621.1"/>
    </source>
</evidence>
<dbReference type="Proteomes" id="UP000030106">
    <property type="component" value="Unassembled WGS sequence"/>
</dbReference>
<evidence type="ECO:0000256" key="2">
    <source>
        <dbReference type="ARBA" id="ARBA00007118"/>
    </source>
</evidence>
<keyword evidence="4" id="KW-0288">FMN</keyword>
<keyword evidence="5" id="KW-0560">Oxidoreductase</keyword>
<dbReference type="Pfam" id="PF00881">
    <property type="entry name" value="Nitroreductase"/>
    <property type="match status" value="1"/>
</dbReference>
<dbReference type="InterPro" id="IPR000415">
    <property type="entry name" value="Nitroreductase-like"/>
</dbReference>
<feature type="domain" description="Nitroreductase" evidence="6">
    <location>
        <begin position="25"/>
        <end position="214"/>
    </location>
</feature>
<comment type="cofactor">
    <cofactor evidence="1">
        <name>FMN</name>
        <dbReference type="ChEBI" id="CHEBI:58210"/>
    </cofactor>
</comment>
<dbReference type="Gene3D" id="3.40.109.10">
    <property type="entry name" value="NADH Oxidase"/>
    <property type="match status" value="1"/>
</dbReference>
<dbReference type="CDD" id="cd02136">
    <property type="entry name" value="PnbA_NfnB-like"/>
    <property type="match status" value="1"/>
</dbReference>
<evidence type="ECO:0000256" key="5">
    <source>
        <dbReference type="ARBA" id="ARBA00023002"/>
    </source>
</evidence>
<comment type="similarity">
    <text evidence="2">Belongs to the nitroreductase family.</text>
</comment>
<dbReference type="EMBL" id="ANFO01000032">
    <property type="protein sequence ID" value="KGQ13621.1"/>
    <property type="molecule type" value="Genomic_DNA"/>
</dbReference>
<dbReference type="GO" id="GO:0016491">
    <property type="term" value="F:oxidoreductase activity"/>
    <property type="evidence" value="ECO:0007669"/>
    <property type="project" value="UniProtKB-KW"/>
</dbReference>
<keyword evidence="3" id="KW-0285">Flavoprotein</keyword>
<protein>
    <recommendedName>
        <fullName evidence="6">Nitroreductase domain-containing protein</fullName>
    </recommendedName>
</protein>
<reference evidence="7 8" key="1">
    <citation type="submission" date="2012-10" db="EMBL/GenBank/DDBJ databases">
        <title>Genome sequencing and analysis of entomopathogenic fungi Beauveria bassiana D1-5.</title>
        <authorList>
            <person name="Li Q."/>
            <person name="Wang L."/>
            <person name="Zhang Z."/>
            <person name="Wang Q."/>
            <person name="Ren J."/>
            <person name="Wang M."/>
            <person name="Xu W."/>
            <person name="Wang J."/>
            <person name="Lu Y."/>
            <person name="Du Q."/>
            <person name="Sun Z."/>
        </authorList>
    </citation>
    <scope>NUCLEOTIDE SEQUENCE [LARGE SCALE GENOMIC DNA]</scope>
    <source>
        <strain evidence="7 8">D1-5</strain>
    </source>
</reference>
<accession>A0A0A2W0G1</accession>
<dbReference type="InterPro" id="IPR029479">
    <property type="entry name" value="Nitroreductase"/>
</dbReference>
<evidence type="ECO:0000256" key="1">
    <source>
        <dbReference type="ARBA" id="ARBA00001917"/>
    </source>
</evidence>
<comment type="caution">
    <text evidence="7">The sequence shown here is derived from an EMBL/GenBank/DDBJ whole genome shotgun (WGS) entry which is preliminary data.</text>
</comment>
<evidence type="ECO:0000313" key="8">
    <source>
        <dbReference type="Proteomes" id="UP000030106"/>
    </source>
</evidence>
<dbReference type="SUPFAM" id="SSF55469">
    <property type="entry name" value="FMN-dependent nitroreductase-like"/>
    <property type="match status" value="1"/>
</dbReference>
<dbReference type="PANTHER" id="PTHR43673">
    <property type="entry name" value="NAD(P)H NITROREDUCTASE YDGI-RELATED"/>
    <property type="match status" value="1"/>
</dbReference>
<dbReference type="HOGENOM" id="CLU_070764_9_1_1"/>
<dbReference type="PANTHER" id="PTHR43673:SF2">
    <property type="entry name" value="NITROREDUCTASE"/>
    <property type="match status" value="1"/>
</dbReference>
<name>A0A0A2W0G1_BEABA</name>
<dbReference type="AlphaFoldDB" id="A0A0A2W0G1"/>
<evidence type="ECO:0000256" key="4">
    <source>
        <dbReference type="ARBA" id="ARBA00022643"/>
    </source>
</evidence>